<accession>A0ACB9Z3G5</accession>
<evidence type="ECO:0000313" key="2">
    <source>
        <dbReference type="Proteomes" id="UP001497700"/>
    </source>
</evidence>
<proteinExistence type="predicted"/>
<keyword evidence="2" id="KW-1185">Reference proteome</keyword>
<name>A0ACB9Z3G5_9PEZI</name>
<dbReference type="Proteomes" id="UP001497700">
    <property type="component" value="Unassembled WGS sequence"/>
</dbReference>
<dbReference type="EMBL" id="MU393461">
    <property type="protein sequence ID" value="KAI4866257.1"/>
    <property type="molecule type" value="Genomic_DNA"/>
</dbReference>
<evidence type="ECO:0000313" key="1">
    <source>
        <dbReference type="EMBL" id="KAI4866257.1"/>
    </source>
</evidence>
<protein>
    <submittedName>
        <fullName evidence="1">Yip1-domain-containing protein</fullName>
    </submittedName>
</protein>
<organism evidence="1 2">
    <name type="scientific">Hypoxylon rubiginosum</name>
    <dbReference type="NCBI Taxonomy" id="110542"/>
    <lineage>
        <taxon>Eukaryota</taxon>
        <taxon>Fungi</taxon>
        <taxon>Dikarya</taxon>
        <taxon>Ascomycota</taxon>
        <taxon>Pezizomycotina</taxon>
        <taxon>Sordariomycetes</taxon>
        <taxon>Xylariomycetidae</taxon>
        <taxon>Xylariales</taxon>
        <taxon>Hypoxylaceae</taxon>
        <taxon>Hypoxylon</taxon>
    </lineage>
</organism>
<gene>
    <name evidence="1" type="ORF">F4820DRAFT_417579</name>
</gene>
<comment type="caution">
    <text evidence="1">The sequence shown here is derived from an EMBL/GenBank/DDBJ whole genome shotgun (WGS) entry which is preliminary data.</text>
</comment>
<reference evidence="1 2" key="1">
    <citation type="journal article" date="2022" name="New Phytol.">
        <title>Ecological generalism drives hyperdiversity of secondary metabolite gene clusters in xylarialean endophytes.</title>
        <authorList>
            <person name="Franco M.E.E."/>
            <person name="Wisecaver J.H."/>
            <person name="Arnold A.E."/>
            <person name="Ju Y.M."/>
            <person name="Slot J.C."/>
            <person name="Ahrendt S."/>
            <person name="Moore L.P."/>
            <person name="Eastman K.E."/>
            <person name="Scott K."/>
            <person name="Konkel Z."/>
            <person name="Mondo S.J."/>
            <person name="Kuo A."/>
            <person name="Hayes R.D."/>
            <person name="Haridas S."/>
            <person name="Andreopoulos B."/>
            <person name="Riley R."/>
            <person name="LaButti K."/>
            <person name="Pangilinan J."/>
            <person name="Lipzen A."/>
            <person name="Amirebrahimi M."/>
            <person name="Yan J."/>
            <person name="Adam C."/>
            <person name="Keymanesh K."/>
            <person name="Ng V."/>
            <person name="Louie K."/>
            <person name="Northen T."/>
            <person name="Drula E."/>
            <person name="Henrissat B."/>
            <person name="Hsieh H.M."/>
            <person name="Youens-Clark K."/>
            <person name="Lutzoni F."/>
            <person name="Miadlikowska J."/>
            <person name="Eastwood D.C."/>
            <person name="Hamelin R.C."/>
            <person name="Grigoriev I.V."/>
            <person name="U'Ren J.M."/>
        </authorList>
    </citation>
    <scope>NUCLEOTIDE SEQUENCE [LARGE SCALE GENOMIC DNA]</scope>
    <source>
        <strain evidence="1 2">CBS 119005</strain>
    </source>
</reference>
<sequence>MASSSAHHYESPQIEDDDLIDPDDADLNDFDDPLSHAQSQREPLTGNIGSSSSSSARPLNENYLTSRIPGEDRAAPQNTIDESVWETLRRDLLAVWSKMREVLYPRYLFGGTMFESADGLRGAYATLRGAGLSGARDELTSLAGRVMDPESLLNQNNMTPGLRDWDMWGPLIFCLLLSLLLSFRAKPDQKDIVFSGVFAIVWIGEAVVTLQIKLLGGSISFAQSVCIIGYTLFPLVIASLMSALGLPTIPRIPVYLVLVAWSLAAGVSILGGSGVVKNRVGIAVYPLFVFYLGLGCLCFIS</sequence>